<feature type="region of interest" description="Disordered" evidence="6">
    <location>
        <begin position="1"/>
        <end position="51"/>
    </location>
</feature>
<dbReference type="GO" id="GO:0046872">
    <property type="term" value="F:metal ion binding"/>
    <property type="evidence" value="ECO:0007669"/>
    <property type="project" value="UniProtKB-KW"/>
</dbReference>
<evidence type="ECO:0000256" key="5">
    <source>
        <dbReference type="PIRSR" id="PIRSR601019-2"/>
    </source>
</evidence>
<dbReference type="GO" id="GO:0031683">
    <property type="term" value="F:G-protein beta/gamma-subunit complex binding"/>
    <property type="evidence" value="ECO:0007669"/>
    <property type="project" value="InterPro"/>
</dbReference>
<accession>A0A8H5F9Y7</accession>
<dbReference type="OrthoDB" id="5817230at2759"/>
<dbReference type="GO" id="GO:0003924">
    <property type="term" value="F:GTPase activity"/>
    <property type="evidence" value="ECO:0007669"/>
    <property type="project" value="InterPro"/>
</dbReference>
<dbReference type="FunFam" id="3.40.50.300:FF:000720">
    <property type="entry name" value="Guanine nucleotide-binding protein G(k) subunit alpha"/>
    <property type="match status" value="1"/>
</dbReference>
<keyword evidence="5" id="KW-0460">Magnesium</keyword>
<dbReference type="SUPFAM" id="SSF47895">
    <property type="entry name" value="Transducin (alpha subunit), insertion domain"/>
    <property type="match status" value="1"/>
</dbReference>
<dbReference type="InterPro" id="IPR011025">
    <property type="entry name" value="GproteinA_insert"/>
</dbReference>
<dbReference type="SMART" id="SM00275">
    <property type="entry name" value="G_alpha"/>
    <property type="match status" value="1"/>
</dbReference>
<dbReference type="GO" id="GO:0007188">
    <property type="term" value="P:adenylate cyclase-modulating G protein-coupled receptor signaling pathway"/>
    <property type="evidence" value="ECO:0007669"/>
    <property type="project" value="TreeGrafter"/>
</dbReference>
<dbReference type="GO" id="GO:0005834">
    <property type="term" value="C:heterotrimeric G-protein complex"/>
    <property type="evidence" value="ECO:0007669"/>
    <property type="project" value="TreeGrafter"/>
</dbReference>
<keyword evidence="2 4" id="KW-0342">GTP-binding</keyword>
<feature type="binding site" evidence="4">
    <location>
        <begin position="364"/>
        <end position="367"/>
    </location>
    <ligand>
        <name>GTP</name>
        <dbReference type="ChEBI" id="CHEBI:37565"/>
    </ligand>
</feature>
<dbReference type="Gene3D" id="3.40.50.300">
    <property type="entry name" value="P-loop containing nucleotide triphosphate hydrolases"/>
    <property type="match status" value="2"/>
</dbReference>
<protein>
    <submittedName>
        <fullName evidence="7">Uncharacterized protein</fullName>
    </submittedName>
</protein>
<feature type="compositionally biased region" description="Pro residues" evidence="6">
    <location>
        <begin position="1"/>
        <end position="12"/>
    </location>
</feature>
<gene>
    <name evidence="7" type="ORF">D9619_011590</name>
</gene>
<organism evidence="7 8">
    <name type="scientific">Psilocybe cf. subviscida</name>
    <dbReference type="NCBI Taxonomy" id="2480587"/>
    <lineage>
        <taxon>Eukaryota</taxon>
        <taxon>Fungi</taxon>
        <taxon>Dikarya</taxon>
        <taxon>Basidiomycota</taxon>
        <taxon>Agaricomycotina</taxon>
        <taxon>Agaricomycetes</taxon>
        <taxon>Agaricomycetidae</taxon>
        <taxon>Agaricales</taxon>
        <taxon>Agaricineae</taxon>
        <taxon>Strophariaceae</taxon>
        <taxon>Psilocybe</taxon>
    </lineage>
</organism>
<dbReference type="AlphaFoldDB" id="A0A8H5F9Y7"/>
<evidence type="ECO:0000313" key="7">
    <source>
        <dbReference type="EMBL" id="KAF5328603.1"/>
    </source>
</evidence>
<keyword evidence="8" id="KW-1185">Reference proteome</keyword>
<evidence type="ECO:0000313" key="8">
    <source>
        <dbReference type="Proteomes" id="UP000567179"/>
    </source>
</evidence>
<dbReference type="PROSITE" id="PS51882">
    <property type="entry name" value="G_ALPHA"/>
    <property type="match status" value="1"/>
</dbReference>
<dbReference type="PANTHER" id="PTHR10218:SF360">
    <property type="entry name" value="GUANINE NUCLEOTIDE-BINDING PROTEIN SUBUNIT ALPHA HOMOLOG"/>
    <property type="match status" value="1"/>
</dbReference>
<name>A0A8H5F9Y7_9AGAR</name>
<evidence type="ECO:0000256" key="4">
    <source>
        <dbReference type="PIRSR" id="PIRSR601019-1"/>
    </source>
</evidence>
<dbReference type="CDD" id="cd00066">
    <property type="entry name" value="G-alpha"/>
    <property type="match status" value="1"/>
</dbReference>
<dbReference type="InterPro" id="IPR001019">
    <property type="entry name" value="Gprotein_alpha_su"/>
</dbReference>
<dbReference type="PANTHER" id="PTHR10218">
    <property type="entry name" value="GTP-BINDING PROTEIN ALPHA SUBUNIT"/>
    <property type="match status" value="1"/>
</dbReference>
<dbReference type="Gene3D" id="1.10.400.10">
    <property type="entry name" value="GI Alpha 1, domain 2-like"/>
    <property type="match status" value="2"/>
</dbReference>
<keyword evidence="3" id="KW-0807">Transducer</keyword>
<dbReference type="Proteomes" id="UP000567179">
    <property type="component" value="Unassembled WGS sequence"/>
</dbReference>
<sequence length="454" mass="51270">MATSKQPPPPAPSRGHRRVLSDGGAAMSKENAAKISSRIDEELKREDERNKKARRNEVRVLLLGQADSGKSTLQKHFQLMYASKSLDTERVSWAAIVYTNLIKAIRIIFAELEYETSLSTPEEPLSSRKMQQEIAKLRMRLLPLVALENTLASELSGGTTVVGSRNEACVRSGWQSLIAPKWALHGSTSSKGSLDFNNARETTTLVARMLATTVDDIDALWTHDAVTFYVKHNRIRLEESAAYFFRHIQRIAEPEYIPTNDDILHVRLRTLGVMQHSFTVKMPGTGLTYDWRVFDVGGARGQRHAWAPFFQDATAIIFLAPLSAFNQFLEEDPKTNRIDDSLQLFGSICANKLLADANLVLLLNKMDVLREKLSAGVQIRKYITSFGERPNNFETAASYFRAHFMATHRKKDVNPRRHLFIHFTSMLDIKATQSIIQTVGEAIIRSHLVELHRV</sequence>
<evidence type="ECO:0000256" key="3">
    <source>
        <dbReference type="ARBA" id="ARBA00023224"/>
    </source>
</evidence>
<dbReference type="GO" id="GO:0001664">
    <property type="term" value="F:G protein-coupled receptor binding"/>
    <property type="evidence" value="ECO:0007669"/>
    <property type="project" value="TreeGrafter"/>
</dbReference>
<proteinExistence type="predicted"/>
<dbReference type="EMBL" id="JAACJJ010000003">
    <property type="protein sequence ID" value="KAF5328603.1"/>
    <property type="molecule type" value="Genomic_DNA"/>
</dbReference>
<feature type="compositionally biased region" description="Basic and acidic residues" evidence="6">
    <location>
        <begin position="37"/>
        <end position="51"/>
    </location>
</feature>
<dbReference type="PRINTS" id="PR00318">
    <property type="entry name" value="GPROTEINA"/>
</dbReference>
<dbReference type="GO" id="GO:0005525">
    <property type="term" value="F:GTP binding"/>
    <property type="evidence" value="ECO:0007669"/>
    <property type="project" value="UniProtKB-KW"/>
</dbReference>
<feature type="binding site" evidence="5">
    <location>
        <position position="270"/>
    </location>
    <ligand>
        <name>Mg(2+)</name>
        <dbReference type="ChEBI" id="CHEBI:18420"/>
    </ligand>
</feature>
<dbReference type="GO" id="GO:0005737">
    <property type="term" value="C:cytoplasm"/>
    <property type="evidence" value="ECO:0007669"/>
    <property type="project" value="TreeGrafter"/>
</dbReference>
<dbReference type="Pfam" id="PF00503">
    <property type="entry name" value="G-alpha"/>
    <property type="match status" value="1"/>
</dbReference>
<keyword evidence="1 4" id="KW-0547">Nucleotide-binding</keyword>
<feature type="binding site" evidence="4">
    <location>
        <begin position="264"/>
        <end position="270"/>
    </location>
    <ligand>
        <name>GTP</name>
        <dbReference type="ChEBI" id="CHEBI:37565"/>
    </ligand>
</feature>
<comment type="caution">
    <text evidence="7">The sequence shown here is derived from an EMBL/GenBank/DDBJ whole genome shotgun (WGS) entry which is preliminary data.</text>
</comment>
<feature type="binding site" evidence="5">
    <location>
        <position position="71"/>
    </location>
    <ligand>
        <name>Mg(2+)</name>
        <dbReference type="ChEBI" id="CHEBI:18420"/>
    </ligand>
</feature>
<dbReference type="InterPro" id="IPR027417">
    <property type="entry name" value="P-loop_NTPase"/>
</dbReference>
<reference evidence="7 8" key="1">
    <citation type="journal article" date="2020" name="ISME J.">
        <title>Uncovering the hidden diversity of litter-decomposition mechanisms in mushroom-forming fungi.</title>
        <authorList>
            <person name="Floudas D."/>
            <person name="Bentzer J."/>
            <person name="Ahren D."/>
            <person name="Johansson T."/>
            <person name="Persson P."/>
            <person name="Tunlid A."/>
        </authorList>
    </citation>
    <scope>NUCLEOTIDE SEQUENCE [LARGE SCALE GENOMIC DNA]</scope>
    <source>
        <strain evidence="7 8">CBS 101986</strain>
    </source>
</reference>
<evidence type="ECO:0000256" key="1">
    <source>
        <dbReference type="ARBA" id="ARBA00022741"/>
    </source>
</evidence>
<evidence type="ECO:0000256" key="6">
    <source>
        <dbReference type="SAM" id="MobiDB-lite"/>
    </source>
</evidence>
<evidence type="ECO:0000256" key="2">
    <source>
        <dbReference type="ARBA" id="ARBA00023134"/>
    </source>
</evidence>
<keyword evidence="5" id="KW-0479">Metal-binding</keyword>
<dbReference type="SUPFAM" id="SSF52540">
    <property type="entry name" value="P-loop containing nucleoside triphosphate hydrolases"/>
    <property type="match status" value="1"/>
</dbReference>